<dbReference type="AlphaFoldDB" id="F4Q6G0"/>
<feature type="transmembrane region" description="Helical" evidence="2">
    <location>
        <begin position="277"/>
        <end position="299"/>
    </location>
</feature>
<reference evidence="4" key="1">
    <citation type="journal article" date="2011" name="Genome Res.">
        <title>Phylogeny-wide analysis of social amoeba genomes highlights ancient origins for complex intercellular communication.</title>
        <authorList>
            <person name="Heidel A.J."/>
            <person name="Lawal H.M."/>
            <person name="Felder M."/>
            <person name="Schilde C."/>
            <person name="Helps N.R."/>
            <person name="Tunggal B."/>
            <person name="Rivero F."/>
            <person name="John U."/>
            <person name="Schleicher M."/>
            <person name="Eichinger L."/>
            <person name="Platzer M."/>
            <person name="Noegel A.A."/>
            <person name="Schaap P."/>
            <person name="Gloeckner G."/>
        </authorList>
    </citation>
    <scope>NUCLEOTIDE SEQUENCE [LARGE SCALE GENOMIC DNA]</scope>
    <source>
        <strain evidence="4">SH3</strain>
    </source>
</reference>
<dbReference type="OMA" id="HAVCRYP"/>
<evidence type="ECO:0000256" key="1">
    <source>
        <dbReference type="SAM" id="MobiDB-lite"/>
    </source>
</evidence>
<feature type="transmembrane region" description="Helical" evidence="2">
    <location>
        <begin position="574"/>
        <end position="597"/>
    </location>
</feature>
<feature type="compositionally biased region" description="Low complexity" evidence="1">
    <location>
        <begin position="448"/>
        <end position="469"/>
    </location>
</feature>
<dbReference type="KEGG" id="dfa:DFA_09008"/>
<evidence type="ECO:0000256" key="2">
    <source>
        <dbReference type="SAM" id="Phobius"/>
    </source>
</evidence>
<feature type="transmembrane region" description="Helical" evidence="2">
    <location>
        <begin position="617"/>
        <end position="636"/>
    </location>
</feature>
<evidence type="ECO:0000313" key="3">
    <source>
        <dbReference type="EMBL" id="EGG16470.1"/>
    </source>
</evidence>
<dbReference type="RefSeq" id="XP_004354870.1">
    <property type="nucleotide sequence ID" value="XM_004354818.1"/>
</dbReference>
<name>F4Q6G0_CACFS</name>
<proteinExistence type="predicted"/>
<protein>
    <recommendedName>
        <fullName evidence="5">Transmembrane protein</fullName>
    </recommendedName>
</protein>
<evidence type="ECO:0000313" key="4">
    <source>
        <dbReference type="Proteomes" id="UP000007797"/>
    </source>
</evidence>
<feature type="transmembrane region" description="Helical" evidence="2">
    <location>
        <begin position="679"/>
        <end position="696"/>
    </location>
</feature>
<accession>F4Q6G0</accession>
<gene>
    <name evidence="3" type="ORF">DFA_09008</name>
</gene>
<feature type="transmembrane region" description="Helical" evidence="2">
    <location>
        <begin position="400"/>
        <end position="421"/>
    </location>
</feature>
<keyword evidence="2" id="KW-0812">Transmembrane</keyword>
<feature type="region of interest" description="Disordered" evidence="1">
    <location>
        <begin position="444"/>
        <end position="469"/>
    </location>
</feature>
<dbReference type="OrthoDB" id="16746at2759"/>
<keyword evidence="4" id="KW-1185">Reference proteome</keyword>
<organism evidence="3 4">
    <name type="scientific">Cavenderia fasciculata</name>
    <name type="common">Slime mold</name>
    <name type="synonym">Dictyostelium fasciculatum</name>
    <dbReference type="NCBI Taxonomy" id="261658"/>
    <lineage>
        <taxon>Eukaryota</taxon>
        <taxon>Amoebozoa</taxon>
        <taxon>Evosea</taxon>
        <taxon>Eumycetozoa</taxon>
        <taxon>Dictyostelia</taxon>
        <taxon>Acytosteliales</taxon>
        <taxon>Cavenderiaceae</taxon>
        <taxon>Cavenderia</taxon>
    </lineage>
</organism>
<dbReference type="STRING" id="1054147.F4Q6G0"/>
<feature type="transmembrane region" description="Helical" evidence="2">
    <location>
        <begin position="648"/>
        <end position="667"/>
    </location>
</feature>
<evidence type="ECO:0008006" key="5">
    <source>
        <dbReference type="Google" id="ProtNLM"/>
    </source>
</evidence>
<feature type="transmembrane region" description="Helical" evidence="2">
    <location>
        <begin position="37"/>
        <end position="55"/>
    </location>
</feature>
<feature type="transmembrane region" description="Helical" evidence="2">
    <location>
        <begin position="305"/>
        <end position="324"/>
    </location>
</feature>
<keyword evidence="2" id="KW-1133">Transmembrane helix</keyword>
<dbReference type="Proteomes" id="UP000007797">
    <property type="component" value="Unassembled WGS sequence"/>
</dbReference>
<sequence>MEVEQKSSKMDRTIEFLENCDLNPKFKEQKSGSRNPLAGVITIIYFPLLIIYLWYTIQPQYGSLPSCCACALSSTPNTSWIYMANNDTCADNPQCKEFVQTQLKQNCDAALQYLPVPDSNISVNIAQIGCVGLKEGDTCDSQCMDISNRWISNLDFTFQDNRYQAEIRCPLQVGACDFKAVYSVQETSPHAVCRYPELSGILTRLGAGLGLLNGLLVTLRSMLRTYWNRIGVKDGGGGGLSDYWKGLAIGVIFNYFGVMYLTLATGINKRLRYGGQLGLGFLIIFFKSPFVVYLIIIFSQYWTPMSILFMLGCLGAAVIIRTTYNLVNLEIHSRNCVVISQDLEHIDHFEDQMRYVPPIKIKPVIYSQWRHFFEGFCLNVFAIYPLMIKHSVRRYSGLKAGFYCSISFVLLILTWVLLFSLDWWKYITFNFPFPLDKAAKSSVPMPPSTDSSSADGSTSTSTSTDSSTPTLSLHLQLVTQQDYYNYFMNHNNGLKGLVGSSSGSAEDSGSLDFNSNEHSILYKTAILQSLYFVITWVFIMVIVFHLSLFIKYLPERKNIIPSFLKKPQGRKIGYRLGFFVSFIPLVITYMCFFVFQFYPYVTQPLPASPSQCRFPGWSLIIPILGIIPSFFMLVFARTESFRSGTLSAIGVSLVVFNIGTSLLLFNYCLGSTQEYYYPWSWLVGLVGTFILIYGSIRPNQIFILDKKHCQGEDSLEDERLLQDKLIIS</sequence>
<feature type="transmembrane region" description="Helical" evidence="2">
    <location>
        <begin position="530"/>
        <end position="553"/>
    </location>
</feature>
<keyword evidence="2" id="KW-0472">Membrane</keyword>
<feature type="transmembrane region" description="Helical" evidence="2">
    <location>
        <begin position="243"/>
        <end position="265"/>
    </location>
</feature>
<dbReference type="GeneID" id="14868534"/>
<dbReference type="EMBL" id="GL883023">
    <property type="protein sequence ID" value="EGG16470.1"/>
    <property type="molecule type" value="Genomic_DNA"/>
</dbReference>